<name>A0AAV8R0X2_ENSVE</name>
<gene>
    <name evidence="2" type="ORF">OPV22_012167</name>
</gene>
<feature type="compositionally biased region" description="Low complexity" evidence="1">
    <location>
        <begin position="60"/>
        <end position="74"/>
    </location>
</feature>
<dbReference type="EMBL" id="JAQQAF010000004">
    <property type="protein sequence ID" value="KAJ8490446.1"/>
    <property type="molecule type" value="Genomic_DNA"/>
</dbReference>
<reference evidence="2 3" key="1">
    <citation type="submission" date="2022-12" db="EMBL/GenBank/DDBJ databases">
        <title>Chromosome-scale assembly of the Ensete ventricosum genome.</title>
        <authorList>
            <person name="Dussert Y."/>
            <person name="Stocks J."/>
            <person name="Wendawek A."/>
            <person name="Woldeyes F."/>
            <person name="Nichols R.A."/>
            <person name="Borrell J.S."/>
        </authorList>
    </citation>
    <scope>NUCLEOTIDE SEQUENCE [LARGE SCALE GENOMIC DNA]</scope>
    <source>
        <strain evidence="3">cv. Maze</strain>
        <tissue evidence="2">Seeds</tissue>
    </source>
</reference>
<dbReference type="Proteomes" id="UP001222027">
    <property type="component" value="Unassembled WGS sequence"/>
</dbReference>
<organism evidence="2 3">
    <name type="scientific">Ensete ventricosum</name>
    <name type="common">Abyssinian banana</name>
    <name type="synonym">Musa ensete</name>
    <dbReference type="NCBI Taxonomy" id="4639"/>
    <lineage>
        <taxon>Eukaryota</taxon>
        <taxon>Viridiplantae</taxon>
        <taxon>Streptophyta</taxon>
        <taxon>Embryophyta</taxon>
        <taxon>Tracheophyta</taxon>
        <taxon>Spermatophyta</taxon>
        <taxon>Magnoliopsida</taxon>
        <taxon>Liliopsida</taxon>
        <taxon>Zingiberales</taxon>
        <taxon>Musaceae</taxon>
        <taxon>Ensete</taxon>
    </lineage>
</organism>
<protein>
    <submittedName>
        <fullName evidence="2">Uncharacterized protein</fullName>
    </submittedName>
</protein>
<evidence type="ECO:0000313" key="2">
    <source>
        <dbReference type="EMBL" id="KAJ8490446.1"/>
    </source>
</evidence>
<accession>A0AAV8R0X2</accession>
<evidence type="ECO:0000256" key="1">
    <source>
        <dbReference type="SAM" id="MobiDB-lite"/>
    </source>
</evidence>
<proteinExistence type="predicted"/>
<evidence type="ECO:0000313" key="3">
    <source>
        <dbReference type="Proteomes" id="UP001222027"/>
    </source>
</evidence>
<keyword evidence="3" id="KW-1185">Reference proteome</keyword>
<dbReference type="AlphaFoldDB" id="A0AAV8R0X2"/>
<feature type="region of interest" description="Disordered" evidence="1">
    <location>
        <begin position="60"/>
        <end position="85"/>
    </location>
</feature>
<sequence length="104" mass="11080">MPAASTARCLPLRHRPPRTQLLRSFLPMGLERHHVVVMCVAAMMYVIRHPQVLLCGFSSSPAASLSTSSSSSSSGGSGRRHLCTGTDLQYSSSQICAPSLPSPI</sequence>
<comment type="caution">
    <text evidence="2">The sequence shown here is derived from an EMBL/GenBank/DDBJ whole genome shotgun (WGS) entry which is preliminary data.</text>
</comment>